<gene>
    <name evidence="2" type="ORF">Poly51_16240</name>
</gene>
<evidence type="ECO:0000313" key="3">
    <source>
        <dbReference type="Proteomes" id="UP000318288"/>
    </source>
</evidence>
<proteinExistence type="predicted"/>
<feature type="region of interest" description="Disordered" evidence="1">
    <location>
        <begin position="328"/>
        <end position="350"/>
    </location>
</feature>
<sequence length="962" mass="106939">MTGINTGGILRVATADAYTAASAGGTSCAFAIRSLRWLIAAWMVGFVLAATAVAQSLPADSSTDENQLVASLTKLESYSWTFGRRDDPDFQGTPKGWKQRIGDGFPKYVGYQIVPRDEDFGQRMRQIDTELVRMWSSLRPRFPSLPALPPSISDMTVDRYLRIDLDGGQLMAQSPTIEASRMFQYRFSADIMTQGLRHDSARAELIFLDERGDEIAAHSTDRITGTTKWTTYRVDLVRPPVGAKAMQVRVHVQRSDDGLEDIRGTIGFDNLRIDQYPQLQITTNQSRGVYRVGESITTTAKIMGLPSGDSTIQFALLDHAGRAIAKQQLSARHGNLQSASKSSSKKPVVSPDSEVTWALPRLEPGFYRVAASIVGKQTSTLSTEVTLVVIDDLVGGPPHGPFGWTLPRGSRSASPRELATWLSSLGVAWVKYPCWIAPDDTASAEEVAALLSRLQDSGLQTIGMLDAPPESQIPKYQLRGRRDIVAAQVFRDVNTWQPLLEPIMTRLTLKVRTWQLGGDRDFSFLGRPRLQESIQQISTGLQGFGQPIEVAISWPWLEEELHSKEASWQAVCRSSDPPLAAHELDAFLELGESQSRGDGPRTWLLLDPINKSGYDRDARIRDLVLRMATVRSHRVQAAFVSDPYDPQNGLLRPSGRPDELLLPWRTTSRLIGNLRKTGSLQLQSGAQNAVFVGGDRAVLMLWSAEPAVEKIYLGDNVQMIDVWGRVTDLPIQPDPIQPCQHVSIGRVPIFIVGADPSLLAFRMSVELQPKQLDSLLGQVQSLSVKFANPTRDSLVGTVRILTPESWSISSPIRNWETLSGRSTSESFDVVLGNTAKIGDYDVPLQFELETVPPKLITVHRNLSVGPEGLEIKITTRLLRGNEMRVQIEMTNRSTRAQSYDCLLFPPPGRQYKRRFVTIQPGEMIRREIFWPDGDELVGKRMLLRSVEQDGNRVLNYPIDVTR</sequence>
<dbReference type="Proteomes" id="UP000318288">
    <property type="component" value="Unassembled WGS sequence"/>
</dbReference>
<dbReference type="EMBL" id="SJPW01000002">
    <property type="protein sequence ID" value="TWU58844.1"/>
    <property type="molecule type" value="Genomic_DNA"/>
</dbReference>
<protein>
    <recommendedName>
        <fullName evidence="4">Alpha-galactosidase NEW3 domain-containing protein</fullName>
    </recommendedName>
</protein>
<keyword evidence="3" id="KW-1185">Reference proteome</keyword>
<dbReference type="Gene3D" id="2.60.120.260">
    <property type="entry name" value="Galactose-binding domain-like"/>
    <property type="match status" value="1"/>
</dbReference>
<dbReference type="RefSeq" id="WP_146456030.1">
    <property type="nucleotide sequence ID" value="NZ_SJPW01000002.1"/>
</dbReference>
<dbReference type="AlphaFoldDB" id="A0A5C6FF64"/>
<evidence type="ECO:0008006" key="4">
    <source>
        <dbReference type="Google" id="ProtNLM"/>
    </source>
</evidence>
<organism evidence="2 3">
    <name type="scientific">Rubripirellula tenax</name>
    <dbReference type="NCBI Taxonomy" id="2528015"/>
    <lineage>
        <taxon>Bacteria</taxon>
        <taxon>Pseudomonadati</taxon>
        <taxon>Planctomycetota</taxon>
        <taxon>Planctomycetia</taxon>
        <taxon>Pirellulales</taxon>
        <taxon>Pirellulaceae</taxon>
        <taxon>Rubripirellula</taxon>
    </lineage>
</organism>
<reference evidence="2 3" key="1">
    <citation type="submission" date="2019-02" db="EMBL/GenBank/DDBJ databases">
        <title>Deep-cultivation of Planctomycetes and their phenomic and genomic characterization uncovers novel biology.</title>
        <authorList>
            <person name="Wiegand S."/>
            <person name="Jogler M."/>
            <person name="Boedeker C."/>
            <person name="Pinto D."/>
            <person name="Vollmers J."/>
            <person name="Rivas-Marin E."/>
            <person name="Kohn T."/>
            <person name="Peeters S.H."/>
            <person name="Heuer A."/>
            <person name="Rast P."/>
            <person name="Oberbeckmann S."/>
            <person name="Bunk B."/>
            <person name="Jeske O."/>
            <person name="Meyerdierks A."/>
            <person name="Storesund J.E."/>
            <person name="Kallscheuer N."/>
            <person name="Luecker S."/>
            <person name="Lage O.M."/>
            <person name="Pohl T."/>
            <person name="Merkel B.J."/>
            <person name="Hornburger P."/>
            <person name="Mueller R.-W."/>
            <person name="Bruemmer F."/>
            <person name="Labrenz M."/>
            <person name="Spormann A.M."/>
            <person name="Op Den Camp H."/>
            <person name="Overmann J."/>
            <person name="Amann R."/>
            <person name="Jetten M.S.M."/>
            <person name="Mascher T."/>
            <person name="Medema M.H."/>
            <person name="Devos D.P."/>
            <person name="Kaster A.-K."/>
            <person name="Ovreas L."/>
            <person name="Rohde M."/>
            <person name="Galperin M.Y."/>
            <person name="Jogler C."/>
        </authorList>
    </citation>
    <scope>NUCLEOTIDE SEQUENCE [LARGE SCALE GENOMIC DNA]</scope>
    <source>
        <strain evidence="2 3">Poly51</strain>
    </source>
</reference>
<accession>A0A5C6FF64</accession>
<dbReference type="OrthoDB" id="220736at2"/>
<evidence type="ECO:0000313" key="2">
    <source>
        <dbReference type="EMBL" id="TWU58844.1"/>
    </source>
</evidence>
<evidence type="ECO:0000256" key="1">
    <source>
        <dbReference type="SAM" id="MobiDB-lite"/>
    </source>
</evidence>
<comment type="caution">
    <text evidence="2">The sequence shown here is derived from an EMBL/GenBank/DDBJ whole genome shotgun (WGS) entry which is preliminary data.</text>
</comment>
<feature type="compositionally biased region" description="Low complexity" evidence="1">
    <location>
        <begin position="338"/>
        <end position="350"/>
    </location>
</feature>
<name>A0A5C6FF64_9BACT</name>